<evidence type="ECO:0000313" key="2">
    <source>
        <dbReference type="EMBL" id="KAG2385932.1"/>
    </source>
</evidence>
<gene>
    <name evidence="2" type="ORF">C9374_003081</name>
</gene>
<dbReference type="Proteomes" id="UP000816034">
    <property type="component" value="Unassembled WGS sequence"/>
</dbReference>
<keyword evidence="3" id="KW-1185">Reference proteome</keyword>
<organism evidence="2 3">
    <name type="scientific">Naegleria lovaniensis</name>
    <name type="common">Amoeba</name>
    <dbReference type="NCBI Taxonomy" id="51637"/>
    <lineage>
        <taxon>Eukaryota</taxon>
        <taxon>Discoba</taxon>
        <taxon>Heterolobosea</taxon>
        <taxon>Tetramitia</taxon>
        <taxon>Eutetramitia</taxon>
        <taxon>Vahlkampfiidae</taxon>
        <taxon>Naegleria</taxon>
    </lineage>
</organism>
<protein>
    <submittedName>
        <fullName evidence="2">Uncharacterized protein</fullName>
    </submittedName>
</protein>
<name>A0AA88KQ05_NAELO</name>
<dbReference type="EMBL" id="PYSW02000017">
    <property type="protein sequence ID" value="KAG2385932.1"/>
    <property type="molecule type" value="Genomic_DNA"/>
</dbReference>
<feature type="compositionally biased region" description="Low complexity" evidence="1">
    <location>
        <begin position="167"/>
        <end position="216"/>
    </location>
</feature>
<sequence length="376" mass="41758">MKQPQQQQFKGLINYKPLVSSNHDNENFQTTNHAEDNKQRIEFVHHKLNKHLLQQDDLVLIVVPEEFEILQVIDPMLHGKVGHIASLSNDLDDETVSISLGSPSLRKSNNGDLVVHSSNNNNNSSMVTVPKFCVCLKADVFNERKEKFMSQRRTKSHETLSTEHYQVSRSSVSTATSSSESNARNGTSCSSSPTTTTPSTTTTTTTIMTTTPMYSMGPKIPFNLQNRQKRGTSSATTPIFNHSPTSFLHSSTTTGAVGQISSSSSTHRRLSSASTNSSSCFHSPYSSPNKLQPKQTSPKRSSKQQQFFMDESDDCKGLAGSVPKFINSYMLTDTEMPNVYSADIPNNKTMRDDMDLDSFNEIIGTTVFTHKRERVS</sequence>
<proteinExistence type="predicted"/>
<reference evidence="2 3" key="1">
    <citation type="journal article" date="2018" name="BMC Genomics">
        <title>The genome of Naegleria lovaniensis, the basis for a comparative approach to unravel pathogenicity factors of the human pathogenic amoeba N. fowleri.</title>
        <authorList>
            <person name="Liechti N."/>
            <person name="Schurch N."/>
            <person name="Bruggmann R."/>
            <person name="Wittwer M."/>
        </authorList>
    </citation>
    <scope>NUCLEOTIDE SEQUENCE [LARGE SCALE GENOMIC DNA]</scope>
    <source>
        <strain evidence="2 3">ATCC 30569</strain>
    </source>
</reference>
<dbReference type="AlphaFoldDB" id="A0AA88KQ05"/>
<feature type="compositionally biased region" description="Polar residues" evidence="1">
    <location>
        <begin position="223"/>
        <end position="260"/>
    </location>
</feature>
<accession>A0AA88KQ05</accession>
<dbReference type="RefSeq" id="XP_044549925.1">
    <property type="nucleotide sequence ID" value="XM_044692570.1"/>
</dbReference>
<evidence type="ECO:0000313" key="3">
    <source>
        <dbReference type="Proteomes" id="UP000816034"/>
    </source>
</evidence>
<evidence type="ECO:0000256" key="1">
    <source>
        <dbReference type="SAM" id="MobiDB-lite"/>
    </source>
</evidence>
<feature type="region of interest" description="Disordered" evidence="1">
    <location>
        <begin position="148"/>
        <end position="305"/>
    </location>
</feature>
<feature type="compositionally biased region" description="Low complexity" evidence="1">
    <location>
        <begin position="261"/>
        <end position="287"/>
    </location>
</feature>
<feature type="compositionally biased region" description="Polar residues" evidence="1">
    <location>
        <begin position="288"/>
        <end position="305"/>
    </location>
</feature>
<dbReference type="GeneID" id="68095536"/>
<comment type="caution">
    <text evidence="2">The sequence shown here is derived from an EMBL/GenBank/DDBJ whole genome shotgun (WGS) entry which is preliminary data.</text>
</comment>